<dbReference type="OrthoDB" id="9990796at2759"/>
<evidence type="ECO:0000256" key="4">
    <source>
        <dbReference type="ARBA" id="ARBA00023002"/>
    </source>
</evidence>
<evidence type="ECO:0000256" key="5">
    <source>
        <dbReference type="ARBA" id="ARBA00026097"/>
    </source>
</evidence>
<evidence type="ECO:0000313" key="8">
    <source>
        <dbReference type="Proteomes" id="UP000631114"/>
    </source>
</evidence>
<dbReference type="PANTHER" id="PTHR31899:SF9">
    <property type="entry name" value="BETA-CAROTENE 3-HYDROXYLASE 1, CHLOROPLASTIC"/>
    <property type="match status" value="1"/>
</dbReference>
<dbReference type="AlphaFoldDB" id="A0A835M687"/>
<keyword evidence="8" id="KW-1185">Reference proteome</keyword>
<evidence type="ECO:0000256" key="6">
    <source>
        <dbReference type="SAM" id="Phobius"/>
    </source>
</evidence>
<dbReference type="GO" id="GO:0010291">
    <property type="term" value="F:beta-carotene 3-hydroxylase activity"/>
    <property type="evidence" value="ECO:0007669"/>
    <property type="project" value="UniProtKB-EC"/>
</dbReference>
<dbReference type="EC" id="1.14.15.24" evidence="5"/>
<proteinExistence type="inferred from homology"/>
<dbReference type="EMBL" id="JADFTS010000003">
    <property type="protein sequence ID" value="KAF9617962.1"/>
    <property type="molecule type" value="Genomic_DNA"/>
</dbReference>
<gene>
    <name evidence="7" type="ORF">IFM89_039255</name>
</gene>
<dbReference type="GO" id="GO:0016123">
    <property type="term" value="P:xanthophyll biosynthetic process"/>
    <property type="evidence" value="ECO:0007669"/>
    <property type="project" value="TreeGrafter"/>
</dbReference>
<feature type="transmembrane region" description="Helical" evidence="6">
    <location>
        <begin position="36"/>
        <end position="58"/>
    </location>
</feature>
<keyword evidence="4" id="KW-0560">Oxidoreductase</keyword>
<dbReference type="GO" id="GO:0031969">
    <property type="term" value="C:chloroplast membrane"/>
    <property type="evidence" value="ECO:0007669"/>
    <property type="project" value="UniProtKB-SubCell"/>
</dbReference>
<evidence type="ECO:0000256" key="3">
    <source>
        <dbReference type="ARBA" id="ARBA00022746"/>
    </source>
</evidence>
<evidence type="ECO:0000313" key="7">
    <source>
        <dbReference type="EMBL" id="KAF9617962.1"/>
    </source>
</evidence>
<feature type="transmembrane region" description="Helical" evidence="6">
    <location>
        <begin position="78"/>
        <end position="96"/>
    </location>
</feature>
<organism evidence="7 8">
    <name type="scientific">Coptis chinensis</name>
    <dbReference type="NCBI Taxonomy" id="261450"/>
    <lineage>
        <taxon>Eukaryota</taxon>
        <taxon>Viridiplantae</taxon>
        <taxon>Streptophyta</taxon>
        <taxon>Embryophyta</taxon>
        <taxon>Tracheophyta</taxon>
        <taxon>Spermatophyta</taxon>
        <taxon>Magnoliopsida</taxon>
        <taxon>Ranunculales</taxon>
        <taxon>Ranunculaceae</taxon>
        <taxon>Coptidoideae</taxon>
        <taxon>Coptis</taxon>
    </lineage>
</organism>
<dbReference type="PANTHER" id="PTHR31899">
    <property type="entry name" value="BETA-CAROTENE 3-HYDROXYLASE 1, CHLOROPLASTIC"/>
    <property type="match status" value="1"/>
</dbReference>
<dbReference type="Proteomes" id="UP000631114">
    <property type="component" value="Unassembled WGS sequence"/>
</dbReference>
<keyword evidence="6" id="KW-0472">Membrane</keyword>
<keyword evidence="6" id="KW-1133">Transmembrane helix</keyword>
<protein>
    <recommendedName>
        <fullName evidence="5">beta-carotene 3-hydroxylase</fullName>
        <ecNumber evidence="5">1.14.15.24</ecNumber>
    </recommendedName>
</protein>
<comment type="similarity">
    <text evidence="2">Belongs to the sterol desaturase family.</text>
</comment>
<evidence type="ECO:0000256" key="2">
    <source>
        <dbReference type="ARBA" id="ARBA00009324"/>
    </source>
</evidence>
<sequence length="206" mass="23383">KQLITQIEEENVEENLNSTSLRVAERLAKKKSKRSTYLIAALMCSFGITSLAILSVYYRFSWQMEGGDIPVAEMLGTFALSVGAAVGMEFWARWAHKALWHASLWHMHESHHKPREGAFELNDVFAIINAVPAIGLINYGFFHKGIFPGLCFGAVSLPVFESSCMFNSDYRFKVIITLNCQLIKLTIPFSIYLVRLVYLKYDVHIV</sequence>
<feature type="non-terminal residue" evidence="7">
    <location>
        <position position="206"/>
    </location>
</feature>
<dbReference type="GO" id="GO:0016119">
    <property type="term" value="P:carotene metabolic process"/>
    <property type="evidence" value="ECO:0007669"/>
    <property type="project" value="TreeGrafter"/>
</dbReference>
<feature type="transmembrane region" description="Helical" evidence="6">
    <location>
        <begin position="172"/>
        <end position="194"/>
    </location>
</feature>
<comment type="subcellular location">
    <subcellularLocation>
        <location evidence="1">Plastid</location>
        <location evidence="1">Chloroplast membrane</location>
        <topology evidence="1">Multi-pass membrane protein</topology>
    </subcellularLocation>
</comment>
<accession>A0A835M687</accession>
<dbReference type="InterPro" id="IPR045019">
    <property type="entry name" value="BETA-OHASE-like"/>
</dbReference>
<keyword evidence="3" id="KW-0125">Carotenoid biosynthesis</keyword>
<reference evidence="7 8" key="1">
    <citation type="submission" date="2020-10" db="EMBL/GenBank/DDBJ databases">
        <title>The Coptis chinensis genome and diversification of protoberbering-type alkaloids.</title>
        <authorList>
            <person name="Wang B."/>
            <person name="Shu S."/>
            <person name="Song C."/>
            <person name="Liu Y."/>
        </authorList>
    </citation>
    <scope>NUCLEOTIDE SEQUENCE [LARGE SCALE GENOMIC DNA]</scope>
    <source>
        <strain evidence="7">HL-2020</strain>
        <tissue evidence="7">Leaf</tissue>
    </source>
</reference>
<name>A0A835M687_9MAGN</name>
<evidence type="ECO:0000256" key="1">
    <source>
        <dbReference type="ARBA" id="ARBA00004508"/>
    </source>
</evidence>
<keyword evidence="6" id="KW-0812">Transmembrane</keyword>
<comment type="caution">
    <text evidence="7">The sequence shown here is derived from an EMBL/GenBank/DDBJ whole genome shotgun (WGS) entry which is preliminary data.</text>
</comment>